<proteinExistence type="inferred from homology"/>
<dbReference type="Gene3D" id="3.40.50.1260">
    <property type="entry name" value="Phosphoglycerate kinase, N-terminal domain"/>
    <property type="match status" value="1"/>
</dbReference>
<keyword evidence="6" id="KW-0547">Nucleotide-binding</keyword>
<evidence type="ECO:0000256" key="3">
    <source>
        <dbReference type="ARBA" id="ARBA00013061"/>
    </source>
</evidence>
<reference evidence="12" key="1">
    <citation type="submission" date="2016-04" db="EMBL/GenBank/DDBJ databases">
        <authorList>
            <person name="Antunes L.P."/>
            <person name="Martins L.F."/>
            <person name="Pereira R.V."/>
            <person name="Thomas A.M."/>
            <person name="Barbosa D."/>
            <person name="Nascimento L."/>
            <person name="Silva G.M."/>
            <person name="Condomitti G.W."/>
            <person name="Digiampietri L.A."/>
            <person name="Lombardi K.C."/>
            <person name="Ramos P.L."/>
            <person name="Quaggio R.B."/>
            <person name="Oliveira J.C."/>
            <person name="Pascon R.C."/>
            <person name="Cruz J.B."/>
            <person name="Silva A.M."/>
            <person name="Setubal J.C."/>
        </authorList>
    </citation>
    <scope>NUCLEOTIDE SEQUENCE [LARGE SCALE GENOMIC DNA]</scope>
</reference>
<comment type="caution">
    <text evidence="11">The sequence shown here is derived from an EMBL/GenBank/DDBJ whole genome shotgun (WGS) entry which is preliminary data.</text>
</comment>
<dbReference type="GO" id="GO:0006096">
    <property type="term" value="P:glycolytic process"/>
    <property type="evidence" value="ECO:0007669"/>
    <property type="project" value="UniProtKB-UniPathway"/>
</dbReference>
<evidence type="ECO:0000256" key="8">
    <source>
        <dbReference type="ARBA" id="ARBA00022840"/>
    </source>
</evidence>
<comment type="similarity">
    <text evidence="10">Belongs to the phosphoglycerate kinase family.</text>
</comment>
<sequence length="112" mass="11405">MDAIPEGWMALDIGPETARAFADVIRGAHTVVWNGPMGVFEMEPFARGTFAVAQAMADCEGVTIVGGGDSVAAVEAAGLADRMTHVSTGGGASLEFLEGKELPGVACLAVKP</sequence>
<dbReference type="PANTHER" id="PTHR11406">
    <property type="entry name" value="PHOSPHOGLYCERATE KINASE"/>
    <property type="match status" value="1"/>
</dbReference>
<dbReference type="InterPro" id="IPR001576">
    <property type="entry name" value="Phosphoglycerate_kinase"/>
</dbReference>
<gene>
    <name evidence="11" type="ORF">A6D92_19635</name>
</gene>
<dbReference type="GO" id="GO:0005524">
    <property type="term" value="F:ATP binding"/>
    <property type="evidence" value="ECO:0007669"/>
    <property type="project" value="UniProtKB-KW"/>
</dbReference>
<evidence type="ECO:0000313" key="11">
    <source>
        <dbReference type="EMBL" id="OTA40309.1"/>
    </source>
</evidence>
<dbReference type="GO" id="GO:0043531">
    <property type="term" value="F:ADP binding"/>
    <property type="evidence" value="ECO:0007669"/>
    <property type="project" value="TreeGrafter"/>
</dbReference>
<evidence type="ECO:0000256" key="4">
    <source>
        <dbReference type="ARBA" id="ARBA00016471"/>
    </source>
</evidence>
<evidence type="ECO:0000256" key="2">
    <source>
        <dbReference type="ARBA" id="ARBA00004838"/>
    </source>
</evidence>
<comment type="pathway">
    <text evidence="2">Carbohydrate degradation; glycolysis; pyruvate from D-glyceraldehyde 3-phosphate: step 2/5.</text>
</comment>
<evidence type="ECO:0000256" key="1">
    <source>
        <dbReference type="ARBA" id="ARBA00000642"/>
    </source>
</evidence>
<dbReference type="GO" id="GO:0006094">
    <property type="term" value="P:gluconeogenesis"/>
    <property type="evidence" value="ECO:0007669"/>
    <property type="project" value="TreeGrafter"/>
</dbReference>
<dbReference type="PRINTS" id="PR00477">
    <property type="entry name" value="PHGLYCKINASE"/>
</dbReference>
<evidence type="ECO:0000256" key="9">
    <source>
        <dbReference type="ARBA" id="ARBA00023152"/>
    </source>
</evidence>
<evidence type="ECO:0000256" key="6">
    <source>
        <dbReference type="ARBA" id="ARBA00022741"/>
    </source>
</evidence>
<keyword evidence="8" id="KW-0067">ATP-binding</keyword>
<evidence type="ECO:0000256" key="10">
    <source>
        <dbReference type="RuleBase" id="RU000532"/>
    </source>
</evidence>
<dbReference type="GO" id="GO:0004618">
    <property type="term" value="F:phosphoglycerate kinase activity"/>
    <property type="evidence" value="ECO:0007669"/>
    <property type="project" value="UniProtKB-EC"/>
</dbReference>
<evidence type="ECO:0000256" key="5">
    <source>
        <dbReference type="ARBA" id="ARBA00022679"/>
    </source>
</evidence>
<dbReference type="SUPFAM" id="SSF53748">
    <property type="entry name" value="Phosphoglycerate kinase"/>
    <property type="match status" value="1"/>
</dbReference>
<dbReference type="InterPro" id="IPR036043">
    <property type="entry name" value="Phosphoglycerate_kinase_sf"/>
</dbReference>
<dbReference type="EC" id="2.7.2.3" evidence="3 10"/>
<keyword evidence="5 10" id="KW-0808">Transferase</keyword>
<keyword evidence="7 10" id="KW-0418">Kinase</keyword>
<keyword evidence="9" id="KW-0324">Glycolysis</keyword>
<accession>A0A1Y2T1S8</accession>
<dbReference type="EMBL" id="LWLV01002092">
    <property type="protein sequence ID" value="OTA40309.1"/>
    <property type="molecule type" value="Genomic_DNA"/>
</dbReference>
<dbReference type="Proteomes" id="UP000194267">
    <property type="component" value="Unassembled WGS sequence"/>
</dbReference>
<dbReference type="AlphaFoldDB" id="A0A1Y2T1S8"/>
<evidence type="ECO:0000313" key="12">
    <source>
        <dbReference type="Proteomes" id="UP000194267"/>
    </source>
</evidence>
<organism evidence="11 12">
    <name type="scientific">Symbiobacterium thermophilum</name>
    <dbReference type="NCBI Taxonomy" id="2734"/>
    <lineage>
        <taxon>Bacteria</taxon>
        <taxon>Bacillati</taxon>
        <taxon>Bacillota</taxon>
        <taxon>Clostridia</taxon>
        <taxon>Eubacteriales</taxon>
        <taxon>Symbiobacteriaceae</taxon>
        <taxon>Symbiobacterium</taxon>
    </lineage>
</organism>
<comment type="catalytic activity">
    <reaction evidence="1 10">
        <text>(2R)-3-phosphoglycerate + ATP = (2R)-3-phospho-glyceroyl phosphate + ADP</text>
        <dbReference type="Rhea" id="RHEA:14801"/>
        <dbReference type="ChEBI" id="CHEBI:30616"/>
        <dbReference type="ChEBI" id="CHEBI:57604"/>
        <dbReference type="ChEBI" id="CHEBI:58272"/>
        <dbReference type="ChEBI" id="CHEBI:456216"/>
        <dbReference type="EC" id="2.7.2.3"/>
    </reaction>
</comment>
<dbReference type="GO" id="GO:0005829">
    <property type="term" value="C:cytosol"/>
    <property type="evidence" value="ECO:0007669"/>
    <property type="project" value="TreeGrafter"/>
</dbReference>
<dbReference type="InterPro" id="IPR015824">
    <property type="entry name" value="Phosphoglycerate_kinase_N"/>
</dbReference>
<dbReference type="PANTHER" id="PTHR11406:SF23">
    <property type="entry name" value="PHOSPHOGLYCERATE KINASE 1, CHLOROPLASTIC-RELATED"/>
    <property type="match status" value="1"/>
</dbReference>
<dbReference type="UniPathway" id="UPA00109">
    <property type="reaction ID" value="UER00185"/>
</dbReference>
<dbReference type="Pfam" id="PF00162">
    <property type="entry name" value="PGK"/>
    <property type="match status" value="1"/>
</dbReference>
<name>A0A1Y2T1S8_SYMTR</name>
<protein>
    <recommendedName>
        <fullName evidence="4 10">Phosphoglycerate kinase</fullName>
        <ecNumber evidence="3 10">2.7.2.3</ecNumber>
    </recommendedName>
</protein>
<evidence type="ECO:0000256" key="7">
    <source>
        <dbReference type="ARBA" id="ARBA00022777"/>
    </source>
</evidence>